<feature type="transmembrane region" description="Helical" evidence="2">
    <location>
        <begin position="80"/>
        <end position="102"/>
    </location>
</feature>
<dbReference type="AlphaFoldDB" id="A0A4R5B4B3"/>
<sequence>MNEALGLILIIAGVALPGAAAHPVKRRPGGPRRLGTPAEPGEGATPDHGFRQEAAPWMLAAGLALVLAGLAALAVEPGEVLLALVMVGALLGVTLALVGHAIGDAETRRHSD</sequence>
<keyword evidence="4" id="KW-1185">Reference proteome</keyword>
<comment type="caution">
    <text evidence="3">The sequence shown here is derived from an EMBL/GenBank/DDBJ whole genome shotgun (WGS) entry which is preliminary data.</text>
</comment>
<reference evidence="3 4" key="1">
    <citation type="submission" date="2019-03" db="EMBL/GenBank/DDBJ databases">
        <title>Draft genome sequences of novel Actinobacteria.</title>
        <authorList>
            <person name="Sahin N."/>
            <person name="Ay H."/>
            <person name="Saygin H."/>
        </authorList>
    </citation>
    <scope>NUCLEOTIDE SEQUENCE [LARGE SCALE GENOMIC DNA]</scope>
    <source>
        <strain evidence="3 4">H3C3</strain>
    </source>
</reference>
<name>A0A4R5B4B3_9ACTN</name>
<evidence type="ECO:0000313" key="3">
    <source>
        <dbReference type="EMBL" id="TDD79619.1"/>
    </source>
</evidence>
<protein>
    <recommendedName>
        <fullName evidence="5">SdpI family protein</fullName>
    </recommendedName>
</protein>
<feature type="region of interest" description="Disordered" evidence="1">
    <location>
        <begin position="21"/>
        <end position="50"/>
    </location>
</feature>
<keyword evidence="2" id="KW-0472">Membrane</keyword>
<feature type="transmembrane region" description="Helical" evidence="2">
    <location>
        <begin position="54"/>
        <end position="73"/>
    </location>
</feature>
<organism evidence="3 4">
    <name type="scientific">Actinomadura rubrisoli</name>
    <dbReference type="NCBI Taxonomy" id="2530368"/>
    <lineage>
        <taxon>Bacteria</taxon>
        <taxon>Bacillati</taxon>
        <taxon>Actinomycetota</taxon>
        <taxon>Actinomycetes</taxon>
        <taxon>Streptosporangiales</taxon>
        <taxon>Thermomonosporaceae</taxon>
        <taxon>Actinomadura</taxon>
    </lineage>
</organism>
<keyword evidence="2" id="KW-1133">Transmembrane helix</keyword>
<gene>
    <name evidence="3" type="ORF">E1298_27390</name>
</gene>
<dbReference type="RefSeq" id="WP_131898216.1">
    <property type="nucleotide sequence ID" value="NZ_SMKU01000170.1"/>
</dbReference>
<dbReference type="Proteomes" id="UP000294513">
    <property type="component" value="Unassembled WGS sequence"/>
</dbReference>
<accession>A0A4R5B4B3</accession>
<evidence type="ECO:0000256" key="1">
    <source>
        <dbReference type="SAM" id="MobiDB-lite"/>
    </source>
</evidence>
<proteinExistence type="predicted"/>
<evidence type="ECO:0000313" key="4">
    <source>
        <dbReference type="Proteomes" id="UP000294513"/>
    </source>
</evidence>
<dbReference type="EMBL" id="SMKU01000170">
    <property type="protein sequence ID" value="TDD79619.1"/>
    <property type="molecule type" value="Genomic_DNA"/>
</dbReference>
<evidence type="ECO:0008006" key="5">
    <source>
        <dbReference type="Google" id="ProtNLM"/>
    </source>
</evidence>
<keyword evidence="2" id="KW-0812">Transmembrane</keyword>
<evidence type="ECO:0000256" key="2">
    <source>
        <dbReference type="SAM" id="Phobius"/>
    </source>
</evidence>